<proteinExistence type="predicted"/>
<dbReference type="Proteomes" id="UP000000925">
    <property type="component" value="Chromosome"/>
</dbReference>
<accession>D5EJS6</accession>
<dbReference type="AlphaFoldDB" id="D5EJS6"/>
<dbReference type="KEGG" id="caa:Caka_1656"/>
<dbReference type="STRING" id="583355.Caka_1656"/>
<evidence type="ECO:0000313" key="2">
    <source>
        <dbReference type="Proteomes" id="UP000000925"/>
    </source>
</evidence>
<name>D5EJS6_CORAD</name>
<reference evidence="1 2" key="1">
    <citation type="journal article" date="2010" name="Stand. Genomic Sci.">
        <title>Complete genome sequence of Coraliomargarita akajimensis type strain (04OKA010-24).</title>
        <authorList>
            <person name="Mavromatis K."/>
            <person name="Abt B."/>
            <person name="Brambilla E."/>
            <person name="Lapidus A."/>
            <person name="Copeland A."/>
            <person name="Deshpande S."/>
            <person name="Nolan M."/>
            <person name="Lucas S."/>
            <person name="Tice H."/>
            <person name="Cheng J.F."/>
            <person name="Han C."/>
            <person name="Detter J.C."/>
            <person name="Woyke T."/>
            <person name="Goodwin L."/>
            <person name="Pitluck S."/>
            <person name="Held B."/>
            <person name="Brettin T."/>
            <person name="Tapia R."/>
            <person name="Ivanova N."/>
            <person name="Mikhailova N."/>
            <person name="Pati A."/>
            <person name="Liolios K."/>
            <person name="Chen A."/>
            <person name="Palaniappan K."/>
            <person name="Land M."/>
            <person name="Hauser L."/>
            <person name="Chang Y.J."/>
            <person name="Jeffries C.D."/>
            <person name="Rohde M."/>
            <person name="Goker M."/>
            <person name="Bristow J."/>
            <person name="Eisen J.A."/>
            <person name="Markowitz V."/>
            <person name="Hugenholtz P."/>
            <person name="Klenk H.P."/>
            <person name="Kyrpides N.C."/>
        </authorList>
    </citation>
    <scope>NUCLEOTIDE SEQUENCE [LARGE SCALE GENOMIC DNA]</scope>
    <source>
        <strain evidence="2">DSM 45221 / IAM 15411 / JCM 23193 / KCTC 12865</strain>
    </source>
</reference>
<evidence type="ECO:0000313" key="1">
    <source>
        <dbReference type="EMBL" id="ADE54675.1"/>
    </source>
</evidence>
<protein>
    <submittedName>
        <fullName evidence="1">Uncharacterized protein</fullName>
    </submittedName>
</protein>
<sequence>MSSESQPNPGQPQQQQVNLQQIAQQFMTGLQRHFDMLAFNLASRDTVTEDSYNGFVQLPKIMPAAPRHQNFEQMQAYARDLMVRQVIGDSLNMAVTAMNNAHFFLALVKETQANSNVSPEAQKAAQESQQTFLQAQLDEKFNRLEKDYGIMCELEDTITSLGFAMQVLMQQGGQVKEAQLDDNGELIIELKELEIHQEAADGNPPQGKLIDRIKTYRDGEVIFFEDAELQLVLVTIASFADSLFKSVADFARTTKEGQAE</sequence>
<dbReference type="RefSeq" id="WP_013043397.1">
    <property type="nucleotide sequence ID" value="NC_014008.1"/>
</dbReference>
<dbReference type="EMBL" id="CP001998">
    <property type="protein sequence ID" value="ADE54675.1"/>
    <property type="molecule type" value="Genomic_DNA"/>
</dbReference>
<dbReference type="OrthoDB" id="192356at2"/>
<dbReference type="HOGENOM" id="CLU_1068381_0_0_0"/>
<keyword evidence="2" id="KW-1185">Reference proteome</keyword>
<organism evidence="1 2">
    <name type="scientific">Coraliomargarita akajimensis (strain DSM 45221 / IAM 15411 / JCM 23193 / KCTC 12865 / 04OKA010-24)</name>
    <dbReference type="NCBI Taxonomy" id="583355"/>
    <lineage>
        <taxon>Bacteria</taxon>
        <taxon>Pseudomonadati</taxon>
        <taxon>Verrucomicrobiota</taxon>
        <taxon>Opitutia</taxon>
        <taxon>Puniceicoccales</taxon>
        <taxon>Coraliomargaritaceae</taxon>
        <taxon>Coraliomargarita</taxon>
    </lineage>
</organism>
<gene>
    <name evidence="1" type="ordered locus">Caka_1656</name>
</gene>